<comment type="caution">
    <text evidence="2">The sequence shown here is derived from an EMBL/GenBank/DDBJ whole genome shotgun (WGS) entry which is preliminary data.</text>
</comment>
<feature type="domain" description="PRMT5 oligomerisation" evidence="1">
    <location>
        <begin position="223"/>
        <end position="311"/>
    </location>
</feature>
<dbReference type="PANTHER" id="PTHR11006">
    <property type="entry name" value="PROTEIN ARGININE N-METHYLTRANSFERASE"/>
    <property type="match status" value="1"/>
</dbReference>
<reference evidence="2 3" key="1">
    <citation type="submission" date="2024-04" db="EMBL/GenBank/DDBJ databases">
        <title>Draft genome sequence of Sessilibacter corallicola NBRC 116591.</title>
        <authorList>
            <person name="Miyakawa T."/>
            <person name="Kusuya Y."/>
            <person name="Miura T."/>
        </authorList>
    </citation>
    <scope>NUCLEOTIDE SEQUENCE [LARGE SCALE GENOMIC DNA]</scope>
    <source>
        <strain evidence="2 3">KU-00831-HH</strain>
    </source>
</reference>
<proteinExistence type="predicted"/>
<protein>
    <recommendedName>
        <fullName evidence="1">PRMT5 oligomerisation domain-containing protein</fullName>
    </recommendedName>
</protein>
<dbReference type="InterPro" id="IPR035248">
    <property type="entry name" value="PRMT5_C"/>
</dbReference>
<name>A0ABQ0A9W5_9GAMM</name>
<dbReference type="Pfam" id="PF17286">
    <property type="entry name" value="PRMT5_C"/>
    <property type="match status" value="1"/>
</dbReference>
<dbReference type="SUPFAM" id="SSF53335">
    <property type="entry name" value="S-adenosyl-L-methionine-dependent methyltransferases"/>
    <property type="match status" value="1"/>
</dbReference>
<evidence type="ECO:0000313" key="3">
    <source>
        <dbReference type="Proteomes" id="UP001465153"/>
    </source>
</evidence>
<dbReference type="PROSITE" id="PS51678">
    <property type="entry name" value="SAM_MT_PRMT"/>
    <property type="match status" value="1"/>
</dbReference>
<evidence type="ECO:0000313" key="2">
    <source>
        <dbReference type="EMBL" id="GAA6168362.1"/>
    </source>
</evidence>
<evidence type="ECO:0000259" key="1">
    <source>
        <dbReference type="Pfam" id="PF17286"/>
    </source>
</evidence>
<dbReference type="CDD" id="cd02440">
    <property type="entry name" value="AdoMet_MTases"/>
    <property type="match status" value="1"/>
</dbReference>
<dbReference type="Pfam" id="PF06325">
    <property type="entry name" value="PrmA"/>
    <property type="match status" value="1"/>
</dbReference>
<dbReference type="RefSeq" id="WP_353303041.1">
    <property type="nucleotide sequence ID" value="NZ_BAABWN010000006.1"/>
</dbReference>
<dbReference type="InterPro" id="IPR029063">
    <property type="entry name" value="SAM-dependent_MTases_sf"/>
</dbReference>
<dbReference type="Gene3D" id="3.40.50.150">
    <property type="entry name" value="Vaccinia Virus protein VP39"/>
    <property type="match status" value="1"/>
</dbReference>
<accession>A0ABQ0A9W5</accession>
<dbReference type="PANTHER" id="PTHR11006:SF4">
    <property type="entry name" value="PROTEIN ARGININE N-METHYLTRANSFERASE 7"/>
    <property type="match status" value="1"/>
</dbReference>
<dbReference type="EMBL" id="BAABWN010000006">
    <property type="protein sequence ID" value="GAA6168362.1"/>
    <property type="molecule type" value="Genomic_DNA"/>
</dbReference>
<dbReference type="Gene3D" id="2.70.160.11">
    <property type="entry name" value="Hnrnp arginine n-methyltransferase1"/>
    <property type="match status" value="1"/>
</dbReference>
<organism evidence="2 3">
    <name type="scientific">Sessilibacter corallicola</name>
    <dbReference type="NCBI Taxonomy" id="2904075"/>
    <lineage>
        <taxon>Bacteria</taxon>
        <taxon>Pseudomonadati</taxon>
        <taxon>Pseudomonadota</taxon>
        <taxon>Gammaproteobacteria</taxon>
        <taxon>Cellvibrionales</taxon>
        <taxon>Cellvibrionaceae</taxon>
        <taxon>Sessilibacter</taxon>
    </lineage>
</organism>
<sequence>MCNVPYISYKVEQPWLPFSEALLDWDEDFHKLMLNDKIRMVAYEKAIKQTVKPGDIVLDLGTGTGILSLWALQAGAEKVYGIDLDASILDSATTLIHQNGFSDKFVPINQLSYEVTLPEKVDVLISEIIGNIADNEDFQPILRDAIRRFLKPAGKCLPQDTRSFLVPVTAENARSLIELNQVKTINDNYSLINLLADKNIRDSFNLYYDTIISQYSCLSSAALIKHYQDKWDQPSEYEETRTFDVIKDGLLSGFKGYFLAKLSDEVTLDISGDDIGNRTCSDSWKHSFFPLKYPISVKKGDKIDLEFSRFYPNKALPKSQLFRQLYRWRGTVYSANNKPIYFDQGM</sequence>
<keyword evidence="3" id="KW-1185">Reference proteome</keyword>
<dbReference type="InterPro" id="IPR025799">
    <property type="entry name" value="Arg_MeTrfase"/>
</dbReference>
<dbReference type="Proteomes" id="UP001465153">
    <property type="component" value="Unassembled WGS sequence"/>
</dbReference>
<gene>
    <name evidence="2" type="ORF">NBRC116591_21730</name>
</gene>